<evidence type="ECO:0000256" key="2">
    <source>
        <dbReference type="ARBA" id="ARBA00022679"/>
    </source>
</evidence>
<dbReference type="RefSeq" id="WP_377785909.1">
    <property type="nucleotide sequence ID" value="NZ_JBHUOC010000001.1"/>
</dbReference>
<dbReference type="Gene3D" id="3.40.630.70">
    <property type="entry name" value="Leucyl/phenylalanyl-tRNA-protein transferase, C-terminal domain"/>
    <property type="match status" value="1"/>
</dbReference>
<dbReference type="SUPFAM" id="SSF55729">
    <property type="entry name" value="Acyl-CoA N-acyltransferases (Nat)"/>
    <property type="match status" value="1"/>
</dbReference>
<evidence type="ECO:0000256" key="3">
    <source>
        <dbReference type="ARBA" id="ARBA00023315"/>
    </source>
</evidence>
<dbReference type="EC" id="2.3.2.6" evidence="4"/>
<keyword evidence="5" id="KW-1185">Reference proteome</keyword>
<name>A0ABT8D3N9_9RHOB</name>
<reference evidence="5" key="1">
    <citation type="journal article" date="2019" name="Int. J. Syst. Evol. Microbiol.">
        <title>The Global Catalogue of Microorganisms (GCM) 10K type strain sequencing project: providing services to taxonomists for standard genome sequencing and annotation.</title>
        <authorList>
            <consortium name="The Broad Institute Genomics Platform"/>
            <consortium name="The Broad Institute Genome Sequencing Center for Infectious Disease"/>
            <person name="Wu L."/>
            <person name="Ma J."/>
        </authorList>
    </citation>
    <scope>NUCLEOTIDE SEQUENCE [LARGE SCALE GENOMIC DNA]</scope>
    <source>
        <strain evidence="5">CECT 8482</strain>
    </source>
</reference>
<dbReference type="GO" id="GO:0008914">
    <property type="term" value="F:leucyl-tRNA--protein transferase activity"/>
    <property type="evidence" value="ECO:0007669"/>
    <property type="project" value="UniProtKB-EC"/>
</dbReference>
<sequence length="166" mass="18338">MLRARCCAICGGGWSARHADDFDSIVEGCAARDETWINAPLKRLYHELYESGHAHALEVFHDGKRAGGIFGVTLGGAYFGESMFSTRTSGSRMALLWMDWLLRKGGYRLFDTQYLTPHLASMGGREIPRQIYRRMLVGAVALDPAPLSAVTLAADQELVQEITQTS</sequence>
<comment type="caution">
    <text evidence="4">The sequence shown here is derived from an EMBL/GenBank/DDBJ whole genome shotgun (WGS) entry which is preliminary data.</text>
</comment>
<dbReference type="PANTHER" id="PTHR30098:SF2">
    <property type="entry name" value="LEUCYL_PHENYLALANYL-TRNA--PROTEIN TRANSFERASE"/>
    <property type="match status" value="1"/>
</dbReference>
<keyword evidence="2 4" id="KW-0808">Transferase</keyword>
<dbReference type="InterPro" id="IPR016181">
    <property type="entry name" value="Acyl_CoA_acyltransferase"/>
</dbReference>
<gene>
    <name evidence="4" type="ORF">QWZ10_05140</name>
</gene>
<evidence type="ECO:0000313" key="4">
    <source>
        <dbReference type="EMBL" id="MDN3711365.1"/>
    </source>
</evidence>
<dbReference type="Proteomes" id="UP001243846">
    <property type="component" value="Unassembled WGS sequence"/>
</dbReference>
<dbReference type="EMBL" id="JAUFRC010000001">
    <property type="protein sequence ID" value="MDN3711365.1"/>
    <property type="molecule type" value="Genomic_DNA"/>
</dbReference>
<protein>
    <submittedName>
        <fullName evidence="4">Leucyl/phenylalanyl-tRNA--protein transferase</fullName>
        <ecNumber evidence="4">2.3.2.6</ecNumber>
    </submittedName>
</protein>
<organism evidence="4 5">
    <name type="scientific">Paracoccus cavernae</name>
    <dbReference type="NCBI Taxonomy" id="1571207"/>
    <lineage>
        <taxon>Bacteria</taxon>
        <taxon>Pseudomonadati</taxon>
        <taxon>Pseudomonadota</taxon>
        <taxon>Alphaproteobacteria</taxon>
        <taxon>Rhodobacterales</taxon>
        <taxon>Paracoccaceae</taxon>
        <taxon>Paracoccus</taxon>
    </lineage>
</organism>
<evidence type="ECO:0000256" key="1">
    <source>
        <dbReference type="ARBA" id="ARBA00022490"/>
    </source>
</evidence>
<dbReference type="InterPro" id="IPR042203">
    <property type="entry name" value="Leu/Phe-tRNA_Trfase_C"/>
</dbReference>
<dbReference type="PANTHER" id="PTHR30098">
    <property type="entry name" value="LEUCYL/PHENYLALANYL-TRNA--PROTEIN TRANSFERASE"/>
    <property type="match status" value="1"/>
</dbReference>
<proteinExistence type="predicted"/>
<dbReference type="Pfam" id="PF03588">
    <property type="entry name" value="Leu_Phe_trans"/>
    <property type="match status" value="1"/>
</dbReference>
<dbReference type="InterPro" id="IPR004616">
    <property type="entry name" value="Leu/Phe-tRNA_Trfase"/>
</dbReference>
<keyword evidence="1" id="KW-0963">Cytoplasm</keyword>
<evidence type="ECO:0000313" key="5">
    <source>
        <dbReference type="Proteomes" id="UP001243846"/>
    </source>
</evidence>
<accession>A0ABT8D3N9</accession>
<keyword evidence="3 4" id="KW-0012">Acyltransferase</keyword>